<comment type="caution">
    <text evidence="2">The sequence shown here is derived from an EMBL/GenBank/DDBJ whole genome shotgun (WGS) entry which is preliminary data.</text>
</comment>
<dbReference type="Gene3D" id="3.90.1530.10">
    <property type="entry name" value="Conserved hypothetical protein from pyrococcus furiosus pfu- 392566-001, ParB domain"/>
    <property type="match status" value="1"/>
</dbReference>
<evidence type="ECO:0000313" key="2">
    <source>
        <dbReference type="EMBL" id="MCQ4925063.1"/>
    </source>
</evidence>
<dbReference type="PANTHER" id="PTHR33375:SF1">
    <property type="entry name" value="CHROMOSOME-PARTITIONING PROTEIN PARB-RELATED"/>
    <property type="match status" value="1"/>
</dbReference>
<proteinExistence type="predicted"/>
<gene>
    <name evidence="2" type="ORF">NE686_18320</name>
</gene>
<dbReference type="RefSeq" id="WP_256312654.1">
    <property type="nucleotide sequence ID" value="NZ_JANGAC010000017.1"/>
</dbReference>
<dbReference type="SUPFAM" id="SSF109709">
    <property type="entry name" value="KorB DNA-binding domain-like"/>
    <property type="match status" value="1"/>
</dbReference>
<dbReference type="Proteomes" id="UP001524478">
    <property type="component" value="Unassembled WGS sequence"/>
</dbReference>
<dbReference type="EMBL" id="JANGAC010000017">
    <property type="protein sequence ID" value="MCQ4925063.1"/>
    <property type="molecule type" value="Genomic_DNA"/>
</dbReference>
<dbReference type="SUPFAM" id="SSF110849">
    <property type="entry name" value="ParB/Sulfiredoxin"/>
    <property type="match status" value="1"/>
</dbReference>
<dbReference type="InterPro" id="IPR003115">
    <property type="entry name" value="ParB_N"/>
</dbReference>
<evidence type="ECO:0000259" key="1">
    <source>
        <dbReference type="SMART" id="SM00470"/>
    </source>
</evidence>
<evidence type="ECO:0000313" key="3">
    <source>
        <dbReference type="Proteomes" id="UP001524478"/>
    </source>
</evidence>
<name>A0ABT1SEZ7_9FIRM</name>
<sequence length="319" mass="37152">MSSNNLADRLTSAKNSLDNYEDSVSFINFHGNDDLRIGDSNVRYVKLNNLQDAPKEWNFYRPLSDGKFTELLESIEKNGLLVPIVIWEIDNNPSNPKYMILSGHNRKKGYEVLKKLTGNAKYDEILASIKYKDELTPEEAREIIIDTNWVQRQLSPIEKAKSVIEKYIILQSKTRYESGRNEYGEGRLRNVVAEEYKITGRQVERYRSLQNLIPEIQELAHNNIISLTPAYEIAILNQDLQRWIFDNHVDKIISKYTRKLRSDMSLEEVKNIYEDVRVEKCKLNINIPKAAYEKYNTLSSENKANLEKEILNLINAYVI</sequence>
<dbReference type="Gene3D" id="1.10.10.2830">
    <property type="match status" value="1"/>
</dbReference>
<protein>
    <submittedName>
        <fullName evidence="2">ParB/RepB/Spo0J family partition protein</fullName>
    </submittedName>
</protein>
<accession>A0ABT1SEZ7</accession>
<dbReference type="PANTHER" id="PTHR33375">
    <property type="entry name" value="CHROMOSOME-PARTITIONING PROTEIN PARB-RELATED"/>
    <property type="match status" value="1"/>
</dbReference>
<reference evidence="2 3" key="1">
    <citation type="submission" date="2022-06" db="EMBL/GenBank/DDBJ databases">
        <title>Isolation of gut microbiota from human fecal samples.</title>
        <authorList>
            <person name="Pamer E.G."/>
            <person name="Barat B."/>
            <person name="Waligurski E."/>
            <person name="Medina S."/>
            <person name="Paddock L."/>
            <person name="Mostad J."/>
        </authorList>
    </citation>
    <scope>NUCLEOTIDE SEQUENCE [LARGE SCALE GENOMIC DNA]</scope>
    <source>
        <strain evidence="2 3">DFI.7.95</strain>
    </source>
</reference>
<dbReference type="InterPro" id="IPR050336">
    <property type="entry name" value="Chromosome_partition/occlusion"/>
</dbReference>
<dbReference type="SMART" id="SM00470">
    <property type="entry name" value="ParB"/>
    <property type="match status" value="1"/>
</dbReference>
<dbReference type="InterPro" id="IPR036086">
    <property type="entry name" value="ParB/Sulfiredoxin_sf"/>
</dbReference>
<keyword evidence="3" id="KW-1185">Reference proteome</keyword>
<feature type="domain" description="ParB-like N-terminal" evidence="1">
    <location>
        <begin position="43"/>
        <end position="149"/>
    </location>
</feature>
<organism evidence="2 3">
    <name type="scientific">Tissierella carlieri</name>
    <dbReference type="NCBI Taxonomy" id="689904"/>
    <lineage>
        <taxon>Bacteria</taxon>
        <taxon>Bacillati</taxon>
        <taxon>Bacillota</taxon>
        <taxon>Tissierellia</taxon>
        <taxon>Tissierellales</taxon>
        <taxon>Tissierellaceae</taxon>
        <taxon>Tissierella</taxon>
    </lineage>
</organism>
<dbReference type="Pfam" id="PF02195">
    <property type="entry name" value="ParB_N"/>
    <property type="match status" value="1"/>
</dbReference>